<gene>
    <name evidence="2" type="ORF">BpHYR1_005130</name>
</gene>
<reference evidence="2 3" key="1">
    <citation type="journal article" date="2018" name="Sci. Rep.">
        <title>Genomic signatures of local adaptation to the degree of environmental predictability in rotifers.</title>
        <authorList>
            <person name="Franch-Gras L."/>
            <person name="Hahn C."/>
            <person name="Garcia-Roger E.M."/>
            <person name="Carmona M.J."/>
            <person name="Serra M."/>
            <person name="Gomez A."/>
        </authorList>
    </citation>
    <scope>NUCLEOTIDE SEQUENCE [LARGE SCALE GENOMIC DNA]</scope>
    <source>
        <strain evidence="2">HYR1</strain>
    </source>
</reference>
<feature type="transmembrane region" description="Helical" evidence="1">
    <location>
        <begin position="40"/>
        <end position="63"/>
    </location>
</feature>
<evidence type="ECO:0000256" key="1">
    <source>
        <dbReference type="SAM" id="Phobius"/>
    </source>
</evidence>
<sequence>MKQSFKNIFKNNSVKILIIKNKFFVFNHIIKDKNAEEEKLHYIILLQMIYLATFLLSDHYFVLISDTSRSISVLFADRSSIDILWTINLFGHLITIYLSFNFQILSYLCGADRLRYIGGYLILCHIGNYFLRSSALILTTLLQFSFSLRVFFPFFLKLCIGLDPVCSLAFPNLFQFLLQFVLCPQVAKSSLHGAQHSLKVFMLFNQSFHTGHTIAKYIRVHKRIFRREPSIQILNLPQQLVILQILFIQVLST</sequence>
<comment type="caution">
    <text evidence="2">The sequence shown here is derived from an EMBL/GenBank/DDBJ whole genome shotgun (WGS) entry which is preliminary data.</text>
</comment>
<dbReference type="AlphaFoldDB" id="A0A3M7SP60"/>
<evidence type="ECO:0008006" key="4">
    <source>
        <dbReference type="Google" id="ProtNLM"/>
    </source>
</evidence>
<keyword evidence="1" id="KW-0812">Transmembrane</keyword>
<evidence type="ECO:0000313" key="3">
    <source>
        <dbReference type="Proteomes" id="UP000276133"/>
    </source>
</evidence>
<dbReference type="Proteomes" id="UP000276133">
    <property type="component" value="Unassembled WGS sequence"/>
</dbReference>
<dbReference type="EMBL" id="REGN01001038">
    <property type="protein sequence ID" value="RNA37495.1"/>
    <property type="molecule type" value="Genomic_DNA"/>
</dbReference>
<keyword evidence="1" id="KW-1133">Transmembrane helix</keyword>
<name>A0A3M7SP60_BRAPC</name>
<feature type="transmembrane region" description="Helical" evidence="1">
    <location>
        <begin position="120"/>
        <end position="144"/>
    </location>
</feature>
<proteinExistence type="predicted"/>
<keyword evidence="3" id="KW-1185">Reference proteome</keyword>
<protein>
    <recommendedName>
        <fullName evidence="4">Transmembrane protein</fullName>
    </recommendedName>
</protein>
<accession>A0A3M7SP60</accession>
<feature type="transmembrane region" description="Helical" evidence="1">
    <location>
        <begin position="83"/>
        <end position="108"/>
    </location>
</feature>
<evidence type="ECO:0000313" key="2">
    <source>
        <dbReference type="EMBL" id="RNA37495.1"/>
    </source>
</evidence>
<organism evidence="2 3">
    <name type="scientific">Brachionus plicatilis</name>
    <name type="common">Marine rotifer</name>
    <name type="synonym">Brachionus muelleri</name>
    <dbReference type="NCBI Taxonomy" id="10195"/>
    <lineage>
        <taxon>Eukaryota</taxon>
        <taxon>Metazoa</taxon>
        <taxon>Spiralia</taxon>
        <taxon>Gnathifera</taxon>
        <taxon>Rotifera</taxon>
        <taxon>Eurotatoria</taxon>
        <taxon>Monogononta</taxon>
        <taxon>Pseudotrocha</taxon>
        <taxon>Ploima</taxon>
        <taxon>Brachionidae</taxon>
        <taxon>Brachionus</taxon>
    </lineage>
</organism>
<keyword evidence="1" id="KW-0472">Membrane</keyword>